<dbReference type="EMBL" id="JACIGM010000011">
    <property type="protein sequence ID" value="MBB4277036.1"/>
    <property type="molecule type" value="Genomic_DNA"/>
</dbReference>
<dbReference type="InterPro" id="IPR051220">
    <property type="entry name" value="TFA_Chaperone"/>
</dbReference>
<sequence length="703" mass="78322">MHSAPSWHRFLPPAPAPRFADAGDIVVERLSTLRPARRIDIPTWAESRHLSTISYQGLWSNSFAPYMIEPSRMATSRKYRAVVFIGPARSSKSESLVLNSIGHRIECAPADTMIVCQTQGSAKEFSEKKLGQMLRANPKLVARQGTGRGADNIYSKKFDGNMNLKISWPVIGSFSQNEYVLVVLTDRDRMPDDVDGEGDPLMLAMKRTQHAGSLGMAIEESSPGRLILVDDDWKAGTPHELPPCSGIYADYNLGTRGAFYWVCPSCGDPFRPEFDRLMWETKATPGESAKTVEMICPRGCCIGPDKKFVCNEAGIWLHETSNGDEVVEIDDSSVRDTDIASYRCEGPIAAMQSWEQLVLRYLQAKSTFDLTGDDTQLKATINLDQGRNYRPQVREVGDSISEDTLRALAERYPLKIVPASARFTTVQVDIQGNRFVVQVDAHGEGLERWLIDRFDLLMPPELAPGGQRDENGNPARALDPARYIEDWDVLPELLERVYPVENSEFGLMPVAMIVDSAGRPGVTRNAYRFLRKMQRKGLGKRVFLAKGSARLDDRARYVEPEKVLQQKGRKLADIKLVFVGTNKVKDEVVLALTRKEAGPGKYHLSEHLPAQVFSEMTAEVRTESGWERRKSGLANEAFDLAVYGAALVIILKGEKIDWANPPHWALPANENSFAVRQVPGSAKSTLVHSAPARGRRVRSQGIR</sequence>
<proteinExistence type="predicted"/>
<organism evidence="4 5">
    <name type="scientific">Rhizobium mongolense</name>
    <dbReference type="NCBI Taxonomy" id="57676"/>
    <lineage>
        <taxon>Bacteria</taxon>
        <taxon>Pseudomonadati</taxon>
        <taxon>Pseudomonadota</taxon>
        <taxon>Alphaproteobacteria</taxon>
        <taxon>Hyphomicrobiales</taxon>
        <taxon>Rhizobiaceae</taxon>
        <taxon>Rhizobium/Agrobacterium group</taxon>
        <taxon>Rhizobium</taxon>
    </lineage>
</organism>
<feature type="domain" description="Terminase large subunit GpA endonuclease" evidence="3">
    <location>
        <begin position="339"/>
        <end position="658"/>
    </location>
</feature>
<dbReference type="RefSeq" id="WP_183927670.1">
    <property type="nucleotide sequence ID" value="NZ_JACIGM010000011.1"/>
</dbReference>
<reference evidence="4 5" key="1">
    <citation type="submission" date="2020-08" db="EMBL/GenBank/DDBJ databases">
        <title>Genomic Encyclopedia of Type Strains, Phase IV (KMG-V): Genome sequencing to study the core and pangenomes of soil and plant-associated prokaryotes.</title>
        <authorList>
            <person name="Whitman W."/>
        </authorList>
    </citation>
    <scope>NUCLEOTIDE SEQUENCE [LARGE SCALE GENOMIC DNA]</scope>
    <source>
        <strain evidence="4 5">SEMIA 402</strain>
    </source>
</reference>
<dbReference type="Proteomes" id="UP000533641">
    <property type="component" value="Unassembled WGS sequence"/>
</dbReference>
<evidence type="ECO:0000259" key="2">
    <source>
        <dbReference type="Pfam" id="PF05876"/>
    </source>
</evidence>
<feature type="region of interest" description="Disordered" evidence="1">
    <location>
        <begin position="684"/>
        <end position="703"/>
    </location>
</feature>
<evidence type="ECO:0000313" key="5">
    <source>
        <dbReference type="Proteomes" id="UP000533641"/>
    </source>
</evidence>
<accession>A0A7W6RRZ5</accession>
<dbReference type="GO" id="GO:0004519">
    <property type="term" value="F:endonuclease activity"/>
    <property type="evidence" value="ECO:0007669"/>
    <property type="project" value="InterPro"/>
</dbReference>
<dbReference type="InterPro" id="IPR046454">
    <property type="entry name" value="GpA_endonuclease"/>
</dbReference>
<evidence type="ECO:0000313" key="4">
    <source>
        <dbReference type="EMBL" id="MBB4277036.1"/>
    </source>
</evidence>
<comment type="caution">
    <text evidence="4">The sequence shown here is derived from an EMBL/GenBank/DDBJ whole genome shotgun (WGS) entry which is preliminary data.</text>
</comment>
<evidence type="ECO:0000256" key="1">
    <source>
        <dbReference type="SAM" id="MobiDB-lite"/>
    </source>
</evidence>
<gene>
    <name evidence="4" type="ORF">GGE12_004834</name>
</gene>
<evidence type="ECO:0000259" key="3">
    <source>
        <dbReference type="Pfam" id="PF20454"/>
    </source>
</evidence>
<dbReference type="Pfam" id="PF20454">
    <property type="entry name" value="GpA_nuclease"/>
    <property type="match status" value="1"/>
</dbReference>
<feature type="domain" description="Phage terminase large subunit GpA ATPase" evidence="2">
    <location>
        <begin position="56"/>
        <end position="316"/>
    </location>
</feature>
<name>A0A7W6RRZ5_9HYPH</name>
<protein>
    <submittedName>
        <fullName evidence="4">Phage terminase large subunit GpA-like protein</fullName>
    </submittedName>
</protein>
<dbReference type="GO" id="GO:0016887">
    <property type="term" value="F:ATP hydrolysis activity"/>
    <property type="evidence" value="ECO:0007669"/>
    <property type="project" value="InterPro"/>
</dbReference>
<feature type="compositionally biased region" description="Basic residues" evidence="1">
    <location>
        <begin position="693"/>
        <end position="703"/>
    </location>
</feature>
<dbReference type="PANTHER" id="PTHR34413:SF2">
    <property type="entry name" value="PROPHAGE TAIL FIBER ASSEMBLY PROTEIN HOMOLOG TFAE-RELATED"/>
    <property type="match status" value="1"/>
</dbReference>
<dbReference type="Pfam" id="PF05876">
    <property type="entry name" value="GpA_ATPase"/>
    <property type="match status" value="1"/>
</dbReference>
<dbReference type="InterPro" id="IPR046453">
    <property type="entry name" value="GpA_ATPase"/>
</dbReference>
<dbReference type="PANTHER" id="PTHR34413">
    <property type="entry name" value="PROPHAGE TAIL FIBER ASSEMBLY PROTEIN HOMOLOG TFAE-RELATED-RELATED"/>
    <property type="match status" value="1"/>
</dbReference>
<dbReference type="AlphaFoldDB" id="A0A7W6RRZ5"/>